<feature type="domain" description="Retrotransposon hot spot protein,C-terminal" evidence="2">
    <location>
        <begin position="450"/>
        <end position="744"/>
    </location>
</feature>
<dbReference type="VEuPathDB" id="TriTrypDB:TCDM_10966"/>
<dbReference type="Pfam" id="PF24466">
    <property type="entry name" value="DUF7578"/>
    <property type="match status" value="2"/>
</dbReference>
<feature type="domain" description="Retrotransposon hot spot protein N-terminal" evidence="3">
    <location>
        <begin position="334"/>
        <end position="445"/>
    </location>
</feature>
<dbReference type="InterPro" id="IPR046835">
    <property type="entry name" value="RHS_N"/>
</dbReference>
<dbReference type="PANTHER" id="PTHR33129:SF3">
    <property type="entry name" value="HOT SPOT (RHS) PROTEIN, PUTATIVE-RELATED"/>
    <property type="match status" value="1"/>
</dbReference>
<dbReference type="NCBIfam" id="TIGR01631">
    <property type="entry name" value="Trypano_RHS"/>
    <property type="match status" value="2"/>
</dbReference>
<organism evidence="5 6">
    <name type="scientific">Trypanosoma cruzi Dm28c</name>
    <dbReference type="NCBI Taxonomy" id="1416333"/>
    <lineage>
        <taxon>Eukaryota</taxon>
        <taxon>Discoba</taxon>
        <taxon>Euglenozoa</taxon>
        <taxon>Kinetoplastea</taxon>
        <taxon>Metakinetoplastina</taxon>
        <taxon>Trypanosomatida</taxon>
        <taxon>Trypanosomatidae</taxon>
        <taxon>Trypanosoma</taxon>
        <taxon>Schizotrypanum</taxon>
    </lineage>
</organism>
<evidence type="ECO:0000313" key="6">
    <source>
        <dbReference type="Proteomes" id="UP000017861"/>
    </source>
</evidence>
<dbReference type="Proteomes" id="UP000017861">
    <property type="component" value="Unassembled WGS sequence"/>
</dbReference>
<dbReference type="AlphaFoldDB" id="V5D1U9"/>
<dbReference type="Pfam" id="PF20445">
    <property type="entry name" value="RHS_N"/>
    <property type="match status" value="1"/>
</dbReference>
<dbReference type="EMBL" id="AYLP01000286">
    <property type="protein sequence ID" value="ESS61446.1"/>
    <property type="molecule type" value="Genomic_DNA"/>
</dbReference>
<gene>
    <name evidence="5" type="ORF">TCDM_10966</name>
</gene>
<dbReference type="PANTHER" id="PTHR33129">
    <property type="entry name" value="PROTEIN KINASE DOMAIN-CONTAINING PROTEIN-RELATED"/>
    <property type="match status" value="1"/>
</dbReference>
<feature type="domain" description="DUF7578" evidence="4">
    <location>
        <begin position="71"/>
        <end position="133"/>
    </location>
</feature>
<dbReference type="InterPro" id="IPR046836">
    <property type="entry name" value="RHS_C"/>
</dbReference>
<feature type="region of interest" description="Disordered" evidence="1">
    <location>
        <begin position="1"/>
        <end position="44"/>
    </location>
</feature>
<proteinExistence type="predicted"/>
<feature type="domain" description="DUF7578" evidence="4">
    <location>
        <begin position="210"/>
        <end position="271"/>
    </location>
</feature>
<evidence type="ECO:0000259" key="2">
    <source>
        <dbReference type="Pfam" id="PF07999"/>
    </source>
</evidence>
<sequence length="924" mass="105511">MSGIPEEGIYGNVASQSSNVSQGGRRRTRSEFEGDTDYSSTTRRRLEGMYRPQWTMSSSVEDILLEGTTNRTDMKLNDFLRSNLGGRVAVDEDYNVTMQAFVLRPTMFINDSEILGIITTLPSYRELEAINKLHDEGVFSLGQWKVFKSKNTVAPLAKGKLNAAFTEVLRKEKARREEEEKARRDQQQINLNLTLSIKDAIFQGRARFYKKKMNDFLTLELDGRGVADTNRRVLLKEFFKEPARYIHDAGVLNEIKKTDAYLRAERAVREEMDMEKDIKDLEYNHLSTLLGWSLATAEIKASVHDITKRFLDAALEEAKKPTTTIAPIEMEGFYESVYNASWHHVVEVPGGEGTGMEVREGKPPQSWTYKAVSRTLEKDDGVEQSGAPRLRLMVLTSDDEWPYTWKNDGRNISDCYVDCEVERVWQIVKGNLTGLFSAYEGTKYIPKRHVLIGTPGIGKSMNAGSYLLYQLLHYDAEELPMVAYVIADRKFLFDKTAKTVKKHGEASSIVDILDEFSGRGVKGYIIYDVAKPGHEPPAGLPCKGWGMIVVTSPNEGNFKEWEKQKGSVRIVMNCPAKEDVKAMCVCMNRNEPTVQAGYWRKVEGRMDKVGPLLRYVFDQATYKDRIDSCRSTINKMVLQDTQYYSVLGTDKMCEGNHVSHKLVKVVRVRGKEDAELPYNALISSHLAELTLCKLAELMVPNDFNLLVLAIKDDLLSKALEDHSLLAFLSAAFVNAIIPKLKELKVKRNAPPHLCALRVHPHERPFKPLLLPLLEDFEKKINIECRVLYKPEAENFPLVDGFFFLESQPKTLVGLQMTTASEHHTITSTVNLFKERMESYFNDWEELSRELSWEIIYIQHADSTPMNGWQKCNYVNRRNKTDAEKEIVAFWDEKVHQYQVSVSSRDFKGKEALPIVEEQRQQETE</sequence>
<evidence type="ECO:0000259" key="4">
    <source>
        <dbReference type="Pfam" id="PF24466"/>
    </source>
</evidence>
<feature type="compositionally biased region" description="Polar residues" evidence="1">
    <location>
        <begin position="13"/>
        <end position="22"/>
    </location>
</feature>
<dbReference type="InterPro" id="IPR056000">
    <property type="entry name" value="DUF7578"/>
</dbReference>
<evidence type="ECO:0000256" key="1">
    <source>
        <dbReference type="SAM" id="MobiDB-lite"/>
    </source>
</evidence>
<evidence type="ECO:0000259" key="3">
    <source>
        <dbReference type="Pfam" id="PF20445"/>
    </source>
</evidence>
<dbReference type="Pfam" id="PF07999">
    <property type="entry name" value="RHSP"/>
    <property type="match status" value="1"/>
</dbReference>
<reference evidence="5 6" key="1">
    <citation type="journal article" date="2014" name="Genome Announc.">
        <title>Trypanosoma cruzi Clone Dm28c Draft Genome Sequence.</title>
        <authorList>
            <person name="Grisard E.C."/>
            <person name="Teixeira S.M."/>
            <person name="de Almeida L.G."/>
            <person name="Stoco P.H."/>
            <person name="Gerber A.L."/>
            <person name="Talavera-Lopez C."/>
            <person name="Lima O.C."/>
            <person name="Andersson B."/>
            <person name="de Vasconcelos A.T."/>
        </authorList>
    </citation>
    <scope>NUCLEOTIDE SEQUENCE [LARGE SCALE GENOMIC DNA]</scope>
    <source>
        <strain evidence="5 6">Dm28c</strain>
    </source>
</reference>
<name>V5D1U9_TRYCR</name>
<dbReference type="InterPro" id="IPR052980">
    <property type="entry name" value="Crinkler_effector"/>
</dbReference>
<evidence type="ECO:0000313" key="5">
    <source>
        <dbReference type="EMBL" id="ESS61446.1"/>
    </source>
</evidence>
<comment type="caution">
    <text evidence="5">The sequence shown here is derived from an EMBL/GenBank/DDBJ whole genome shotgun (WGS) entry which is preliminary data.</text>
</comment>
<dbReference type="InterPro" id="IPR006518">
    <property type="entry name" value="Trypano_RHS"/>
</dbReference>
<protein>
    <submittedName>
        <fullName evidence="5">Retrotransposon hot spot (RHS) protein</fullName>
    </submittedName>
</protein>
<accession>V5D1U9</accession>